<dbReference type="Pfam" id="PF02635">
    <property type="entry name" value="DsrE"/>
    <property type="match status" value="1"/>
</dbReference>
<dbReference type="InterPro" id="IPR003787">
    <property type="entry name" value="Sulphur_relay_DsrE/F-like"/>
</dbReference>
<organism evidence="1 2">
    <name type="scientific">Methanothrix harundinacea</name>
    <dbReference type="NCBI Taxonomy" id="301375"/>
    <lineage>
        <taxon>Archaea</taxon>
        <taxon>Methanobacteriati</taxon>
        <taxon>Methanobacteriota</taxon>
        <taxon>Stenosarchaea group</taxon>
        <taxon>Methanomicrobia</taxon>
        <taxon>Methanotrichales</taxon>
        <taxon>Methanotrichaceae</taxon>
        <taxon>Methanothrix</taxon>
    </lineage>
</organism>
<comment type="caution">
    <text evidence="1">The sequence shown here is derived from an EMBL/GenBank/DDBJ whole genome shotgun (WGS) entry which is preliminary data.</text>
</comment>
<dbReference type="Proteomes" id="UP000057043">
    <property type="component" value="Unassembled WGS sequence"/>
</dbReference>
<dbReference type="PANTHER" id="PTHR34874">
    <property type="entry name" value="PROTEIN YCHN"/>
    <property type="match status" value="1"/>
</dbReference>
<reference evidence="1 2" key="1">
    <citation type="journal article" date="2015" name="MBio">
        <title>Genome-Resolved Metagenomic Analysis Reveals Roles for Candidate Phyla and Other Microbial Community Members in Biogeochemical Transformations in Oil Reservoirs.</title>
        <authorList>
            <person name="Hu P."/>
            <person name="Tom L."/>
            <person name="Singh A."/>
            <person name="Thomas B.C."/>
            <person name="Baker B.J."/>
            <person name="Piceno Y.M."/>
            <person name="Andersen G.L."/>
            <person name="Banfield J.F."/>
        </authorList>
    </citation>
    <scope>NUCLEOTIDE SEQUENCE [LARGE SCALE GENOMIC DNA]</scope>
    <source>
        <strain evidence="1">57_489</strain>
    </source>
</reference>
<dbReference type="GO" id="GO:0005829">
    <property type="term" value="C:cytosol"/>
    <property type="evidence" value="ECO:0007669"/>
    <property type="project" value="TreeGrafter"/>
</dbReference>
<dbReference type="PANTHER" id="PTHR34874:SF1">
    <property type="entry name" value="PROTEIN YCHN"/>
    <property type="match status" value="1"/>
</dbReference>
<dbReference type="EMBL" id="LGFT01000087">
    <property type="protein sequence ID" value="KUK43315.1"/>
    <property type="molecule type" value="Genomic_DNA"/>
</dbReference>
<evidence type="ECO:0000313" key="1">
    <source>
        <dbReference type="EMBL" id="KUK43315.1"/>
    </source>
</evidence>
<accession>A0A117LEV2</accession>
<sequence>MPMRSVFYLLDTAPYGSEKAFGLLNAAAVSLGKMEVTVGLYGDGAYLALGDQDSRALAIPNLADILRAYGEMKVIVHEPSVVERGLFSEGLVETVELVDEEAFLEAMEGSDCLITL</sequence>
<protein>
    <submittedName>
        <fullName evidence="1">Uncharacterized protein</fullName>
    </submittedName>
</protein>
<dbReference type="SUPFAM" id="SSF75169">
    <property type="entry name" value="DsrEFH-like"/>
    <property type="match status" value="1"/>
</dbReference>
<dbReference type="InterPro" id="IPR027396">
    <property type="entry name" value="DsrEFH-like"/>
</dbReference>
<dbReference type="Gene3D" id="3.40.1260.10">
    <property type="entry name" value="DsrEFH-like"/>
    <property type="match status" value="1"/>
</dbReference>
<evidence type="ECO:0000313" key="2">
    <source>
        <dbReference type="Proteomes" id="UP000057043"/>
    </source>
</evidence>
<dbReference type="AlphaFoldDB" id="A0A117LEV2"/>
<gene>
    <name evidence="1" type="ORF">XD72_2301</name>
</gene>
<name>A0A117LEV2_9EURY</name>
<proteinExistence type="predicted"/>
<dbReference type="PATRIC" id="fig|301375.7.peg.1435"/>